<protein>
    <recommendedName>
        <fullName evidence="1">Maestro-like HEAT-repeats domain-containing protein</fullName>
    </recommendedName>
</protein>
<sequence length="303" mass="33515">MSTKLSFVQLRSFLSSVVVGLQDRLGESSAGVALVITTVFSLRGHQLHQHIKELLDSIYNRLEKVTHPETRRRTVEALTRLASHNLNLVLDTILTYPLPYEKGVCETWHNLGHDAQLCESAITLLTQILERTQLYSEQPTTTDATVKIATIPPLSAICGLCELMHDLRSHKESTEGEHEDSDWEKVEGGEAVKVTHHWTASQQIINNNFPSLAALLLLSYGSYVGVVAPLHQTASANSKSAFNFIPNRGATTLVPTKVVLLCLQSLVDVIECESLCTVLGSKIRDENDDNLEIFLHTISEIIA</sequence>
<dbReference type="SUPFAM" id="SSF48371">
    <property type="entry name" value="ARM repeat"/>
    <property type="match status" value="1"/>
</dbReference>
<gene>
    <name evidence="2" type="ORF">OTU49_007859</name>
</gene>
<evidence type="ECO:0000259" key="1">
    <source>
        <dbReference type="Pfam" id="PF21047"/>
    </source>
</evidence>
<accession>A0AAW0WG83</accession>
<dbReference type="InterPro" id="IPR011989">
    <property type="entry name" value="ARM-like"/>
</dbReference>
<keyword evidence="3" id="KW-1185">Reference proteome</keyword>
<dbReference type="EMBL" id="JARKIK010000063">
    <property type="protein sequence ID" value="KAK8730657.1"/>
    <property type="molecule type" value="Genomic_DNA"/>
</dbReference>
<dbReference type="AlphaFoldDB" id="A0AAW0WG83"/>
<evidence type="ECO:0000313" key="3">
    <source>
        <dbReference type="Proteomes" id="UP001445076"/>
    </source>
</evidence>
<organism evidence="2 3">
    <name type="scientific">Cherax quadricarinatus</name>
    <name type="common">Australian red claw crayfish</name>
    <dbReference type="NCBI Taxonomy" id="27406"/>
    <lineage>
        <taxon>Eukaryota</taxon>
        <taxon>Metazoa</taxon>
        <taxon>Ecdysozoa</taxon>
        <taxon>Arthropoda</taxon>
        <taxon>Crustacea</taxon>
        <taxon>Multicrustacea</taxon>
        <taxon>Malacostraca</taxon>
        <taxon>Eumalacostraca</taxon>
        <taxon>Eucarida</taxon>
        <taxon>Decapoda</taxon>
        <taxon>Pleocyemata</taxon>
        <taxon>Astacidea</taxon>
        <taxon>Parastacoidea</taxon>
        <taxon>Parastacidae</taxon>
        <taxon>Cherax</taxon>
    </lineage>
</organism>
<feature type="domain" description="Maestro-like HEAT-repeats" evidence="1">
    <location>
        <begin position="2"/>
        <end position="119"/>
    </location>
</feature>
<dbReference type="Proteomes" id="UP001445076">
    <property type="component" value="Unassembled WGS sequence"/>
</dbReference>
<dbReference type="GO" id="GO:0005737">
    <property type="term" value="C:cytoplasm"/>
    <property type="evidence" value="ECO:0007669"/>
    <property type="project" value="TreeGrafter"/>
</dbReference>
<reference evidence="2 3" key="1">
    <citation type="journal article" date="2024" name="BMC Genomics">
        <title>Genome assembly of redclaw crayfish (Cherax quadricarinatus) provides insights into its immune adaptation and hypoxia tolerance.</title>
        <authorList>
            <person name="Liu Z."/>
            <person name="Zheng J."/>
            <person name="Li H."/>
            <person name="Fang K."/>
            <person name="Wang S."/>
            <person name="He J."/>
            <person name="Zhou D."/>
            <person name="Weng S."/>
            <person name="Chi M."/>
            <person name="Gu Z."/>
            <person name="He J."/>
            <person name="Li F."/>
            <person name="Wang M."/>
        </authorList>
    </citation>
    <scope>NUCLEOTIDE SEQUENCE [LARGE SCALE GENOMIC DNA]</scope>
    <source>
        <strain evidence="2">ZL_2023a</strain>
    </source>
</reference>
<proteinExistence type="predicted"/>
<dbReference type="Gene3D" id="1.25.10.10">
    <property type="entry name" value="Leucine-rich Repeat Variant"/>
    <property type="match status" value="1"/>
</dbReference>
<dbReference type="InterPro" id="IPR016024">
    <property type="entry name" value="ARM-type_fold"/>
</dbReference>
<dbReference type="InterPro" id="IPR048465">
    <property type="entry name" value="Maestro-like_HEAT"/>
</dbReference>
<comment type="caution">
    <text evidence="2">The sequence shown here is derived from an EMBL/GenBank/DDBJ whole genome shotgun (WGS) entry which is preliminary data.</text>
</comment>
<evidence type="ECO:0000313" key="2">
    <source>
        <dbReference type="EMBL" id="KAK8730657.1"/>
    </source>
</evidence>
<name>A0AAW0WG83_CHEQU</name>
<dbReference type="PANTHER" id="PTHR23120:SF0">
    <property type="entry name" value="MAESTRO HEAT-LIKE REPEAT FAMILY MEMBER 1"/>
    <property type="match status" value="1"/>
</dbReference>
<dbReference type="InterPro" id="IPR045206">
    <property type="entry name" value="Maestro_heat-like_prot"/>
</dbReference>
<dbReference type="Pfam" id="PF21047">
    <property type="entry name" value="HEAT_Maestro"/>
    <property type="match status" value="1"/>
</dbReference>
<dbReference type="PANTHER" id="PTHR23120">
    <property type="entry name" value="MAESTRO-RELATED HEAT DOMAIN-CONTAINING"/>
    <property type="match status" value="1"/>
</dbReference>